<proteinExistence type="predicted"/>
<accession>A0A8J3I1Q2</accession>
<dbReference type="Pfam" id="PF22807">
    <property type="entry name" value="TrAA12"/>
    <property type="match status" value="2"/>
</dbReference>
<name>A0A8J3I1Q2_9CHLR</name>
<keyword evidence="3" id="KW-1185">Reference proteome</keyword>
<reference evidence="2" key="1">
    <citation type="submission" date="2020-10" db="EMBL/GenBank/DDBJ databases">
        <title>Taxonomic study of unclassified bacteria belonging to the class Ktedonobacteria.</title>
        <authorList>
            <person name="Yabe S."/>
            <person name="Wang C.M."/>
            <person name="Zheng Y."/>
            <person name="Sakai Y."/>
            <person name="Cavaletti L."/>
            <person name="Monciardini P."/>
            <person name="Donadio S."/>
        </authorList>
    </citation>
    <scope>NUCLEOTIDE SEQUENCE</scope>
    <source>
        <strain evidence="2">SOSP1-1</strain>
    </source>
</reference>
<organism evidence="2 3">
    <name type="scientific">Ktedonospora formicarum</name>
    <dbReference type="NCBI Taxonomy" id="2778364"/>
    <lineage>
        <taxon>Bacteria</taxon>
        <taxon>Bacillati</taxon>
        <taxon>Chloroflexota</taxon>
        <taxon>Ktedonobacteria</taxon>
        <taxon>Ktedonobacterales</taxon>
        <taxon>Ktedonobacteraceae</taxon>
        <taxon>Ktedonospora</taxon>
    </lineage>
</organism>
<gene>
    <name evidence="2" type="ORF">KSX_20570</name>
</gene>
<evidence type="ECO:0000313" key="3">
    <source>
        <dbReference type="Proteomes" id="UP000612362"/>
    </source>
</evidence>
<dbReference type="InterPro" id="IPR011042">
    <property type="entry name" value="6-blade_b-propeller_TolB-like"/>
</dbReference>
<dbReference type="RefSeq" id="WP_220193340.1">
    <property type="nucleotide sequence ID" value="NZ_BNJF01000001.1"/>
</dbReference>
<dbReference type="AlphaFoldDB" id="A0A8J3I1Q2"/>
<dbReference type="Proteomes" id="UP000612362">
    <property type="component" value="Unassembled WGS sequence"/>
</dbReference>
<comment type="caution">
    <text evidence="2">The sequence shown here is derived from an EMBL/GenBank/DDBJ whole genome shotgun (WGS) entry which is preliminary data.</text>
</comment>
<dbReference type="PANTHER" id="PTHR19328">
    <property type="entry name" value="HEDGEHOG-INTERACTING PROTEIN"/>
    <property type="match status" value="1"/>
</dbReference>
<dbReference type="EMBL" id="BNJF01000001">
    <property type="protein sequence ID" value="GHO43894.1"/>
    <property type="molecule type" value="Genomic_DNA"/>
</dbReference>
<feature type="domain" description="Pyrroloquinoline quinone-dependent pyranose dehydrogenase beta-propeller" evidence="1">
    <location>
        <begin position="19"/>
        <end position="137"/>
    </location>
</feature>
<dbReference type="PANTHER" id="PTHR19328:SF53">
    <property type="entry name" value="MEMBRANE PROTEIN"/>
    <property type="match status" value="1"/>
</dbReference>
<protein>
    <recommendedName>
        <fullName evidence="1">Pyrroloquinoline quinone-dependent pyranose dehydrogenase beta-propeller domain-containing protein</fullName>
    </recommendedName>
</protein>
<dbReference type="SUPFAM" id="SSF50952">
    <property type="entry name" value="Soluble quinoprotein glucose dehydrogenase"/>
    <property type="match status" value="1"/>
</dbReference>
<sequence length="269" mass="29373">MYIGEGSRITRLTLDKNYKVTERKVIIPNLPTGGNHITRTVLVGPDNALYVSIGSTCNNCVEDDQMRATIWRYNMDGSGGRLYAKGLRNAVGLAINPWNQQIWATNNGRDMLGDDIPPETVYHIEDNQNYGWPYCHAGDIIDPDLGNANSCNGIVKPLVKMQAHSAPLGLAFYNRGTRQGSGHFPQSYQGLYIAFHGSWNRSVPTGYKVVFVPINDKGEIAGPVQDFATGWLKGNSASGRPAGVAVGSDNALYISDDQSGIIYRVTYTG</sequence>
<dbReference type="InterPro" id="IPR054539">
    <property type="entry name" value="Beta-prop_PDH"/>
</dbReference>
<dbReference type="InterPro" id="IPR011041">
    <property type="entry name" value="Quinoprot_gluc/sorb_DH_b-prop"/>
</dbReference>
<evidence type="ECO:0000259" key="1">
    <source>
        <dbReference type="Pfam" id="PF22807"/>
    </source>
</evidence>
<evidence type="ECO:0000313" key="2">
    <source>
        <dbReference type="EMBL" id="GHO43894.1"/>
    </source>
</evidence>
<dbReference type="Gene3D" id="2.120.10.30">
    <property type="entry name" value="TolB, C-terminal domain"/>
    <property type="match status" value="1"/>
</dbReference>
<feature type="domain" description="Pyrroloquinoline quinone-dependent pyranose dehydrogenase beta-propeller" evidence="1">
    <location>
        <begin position="148"/>
        <end position="266"/>
    </location>
</feature>